<reference evidence="1 2" key="1">
    <citation type="journal article" date="2010" name="ISME J.">
        <title>Fine-scale evolution: genomic, phenotypic and ecological differentiation in two coexisting Salinibacter ruber strains.</title>
        <authorList>
            <person name="Pena A."/>
            <person name="Teeling H."/>
            <person name="Huerta-Cepas J."/>
            <person name="Santos F."/>
            <person name="Yarza P."/>
            <person name="Brito-Echeverria J."/>
            <person name="Lucio M."/>
            <person name="Schmitt-Kopplin P."/>
            <person name="Meseguer I."/>
            <person name="Schenowitz C."/>
            <person name="Dossat C."/>
            <person name="Barbe V."/>
            <person name="Dopazo J."/>
            <person name="Rossello-Mora R."/>
            <person name="Schuler M."/>
            <person name="Glockner F.O."/>
            <person name="Amann R."/>
            <person name="Gabaldon T."/>
            <person name="Anton J."/>
        </authorList>
    </citation>
    <scope>NUCLEOTIDE SEQUENCE [LARGE SCALE GENOMIC DNA]</scope>
    <source>
        <strain evidence="1 2">M8</strain>
    </source>
</reference>
<dbReference type="GO" id="GO:0004181">
    <property type="term" value="F:metallocarboxypeptidase activity"/>
    <property type="evidence" value="ECO:0007669"/>
    <property type="project" value="InterPro"/>
</dbReference>
<dbReference type="InterPro" id="IPR001333">
    <property type="entry name" value="Peptidase_M32_Taq"/>
</dbReference>
<dbReference type="HOGENOM" id="CLU_032916_1_1_10"/>
<evidence type="ECO:0000313" key="1">
    <source>
        <dbReference type="EMBL" id="CBH25623.1"/>
    </source>
</evidence>
<protein>
    <submittedName>
        <fullName evidence="1">Thermostable carboxypeptidase 1</fullName>
        <ecNumber evidence="1">3.4.17.19</ecNumber>
    </submittedName>
</protein>
<name>D5HC68_SALRM</name>
<keyword evidence="1" id="KW-0378">Hydrolase</keyword>
<keyword evidence="1" id="KW-0645">Protease</keyword>
<dbReference type="CDD" id="cd06460">
    <property type="entry name" value="M32_Taq"/>
    <property type="match status" value="1"/>
</dbReference>
<dbReference type="AlphaFoldDB" id="D5HC68"/>
<dbReference type="Gene3D" id="1.10.1370.30">
    <property type="match status" value="1"/>
</dbReference>
<reference evidence="2" key="2">
    <citation type="submission" date="2010-04" db="EMBL/GenBank/DDBJ databases">
        <title>Genome sequence of Salinibacter ruber M8.</title>
        <authorList>
            <consortium name="Genoscope"/>
        </authorList>
    </citation>
    <scope>NUCLEOTIDE SEQUENCE [LARGE SCALE GENOMIC DNA]</scope>
    <source>
        <strain evidence="2">M8</strain>
    </source>
</reference>
<dbReference type="EC" id="3.4.17.19" evidence="1"/>
<gene>
    <name evidence="1" type="ordered locus">SRM_02702</name>
</gene>
<dbReference type="PROSITE" id="PS52034">
    <property type="entry name" value="PEPTIDASE_M32"/>
    <property type="match status" value="1"/>
</dbReference>
<dbReference type="EMBL" id="FP565814">
    <property type="protein sequence ID" value="CBH25623.1"/>
    <property type="molecule type" value="Genomic_DNA"/>
</dbReference>
<organism evidence="1 2">
    <name type="scientific">Salinibacter ruber (strain M8)</name>
    <dbReference type="NCBI Taxonomy" id="761659"/>
    <lineage>
        <taxon>Bacteria</taxon>
        <taxon>Pseudomonadati</taxon>
        <taxon>Rhodothermota</taxon>
        <taxon>Rhodothermia</taxon>
        <taxon>Rhodothermales</taxon>
        <taxon>Salinibacteraceae</taxon>
        <taxon>Salinibacter</taxon>
    </lineage>
</organism>
<dbReference type="PANTHER" id="PTHR34217:SF1">
    <property type="entry name" value="CARBOXYPEPTIDASE 1"/>
    <property type="match status" value="1"/>
</dbReference>
<proteinExistence type="predicted"/>
<keyword evidence="1" id="KW-0121">Carboxypeptidase</keyword>
<dbReference type="Pfam" id="PF02074">
    <property type="entry name" value="Peptidase_M32"/>
    <property type="match status" value="1"/>
</dbReference>
<sequence length="590" mass="65798">MRTPEINLVPFRDRICHGRPTRFALAGRQDKTTKVKFPFCSMFRLGRAHRAPSPLEKARPIRPMSPVRAGTRSALLRSFPAMSCEPFCRSMSAPVEDLRTHLAPIEDLKAAAAVLRWDQETYMPDGGAEARAQQLSTLQSTAHERFVAEETSELLNRAADAVGDAAPLDTDAALVRVTRRDYERAVRVPSSLVAELSKAKSQAQQAWTQARQHDDFSQFAPHLERLVDLSVEKAEAIGYADAPYDALLTAYEPGRTTAEVASLFDTLRDDLVPLVDAIGDAPPIDDSLLRGTYPQSDQRAFGRSVIADFGYDFDRGRQDVSAHPFTMSFAPNDVRLTTRYDEDNVASALFSTIHEAGHGLYEQGIDPSLARTPLGDGTALSTHESQARLWENHIGRSRPFWRHYLPALKDRFPDALGDAALEPFYRAINRVTPSLIRVEADEVTYHLHVMLRFELGRGLIDGTLSVNDLPERWNEAMDTYLGVVPETDANGVLQDVHWSQGAFGYFPTYTLGTLTAAQLMEAIQDDLPNLSEQVANGRFDPLLDWLRSHVHRHGRILTAPDLLERATGAELSATPWLRYAHEKFGALYDL</sequence>
<dbReference type="KEGG" id="srm:SRM_02702"/>
<dbReference type="SUPFAM" id="SSF55486">
    <property type="entry name" value="Metalloproteases ('zincins'), catalytic domain"/>
    <property type="match status" value="1"/>
</dbReference>
<dbReference type="Proteomes" id="UP000000933">
    <property type="component" value="Chromosome"/>
</dbReference>
<evidence type="ECO:0000313" key="2">
    <source>
        <dbReference type="Proteomes" id="UP000000933"/>
    </source>
</evidence>
<accession>D5HC68</accession>
<dbReference type="GO" id="GO:0006508">
    <property type="term" value="P:proteolysis"/>
    <property type="evidence" value="ECO:0007669"/>
    <property type="project" value="InterPro"/>
</dbReference>
<dbReference type="PATRIC" id="fig|761659.10.peg.2950"/>
<dbReference type="PANTHER" id="PTHR34217">
    <property type="entry name" value="METAL-DEPENDENT CARBOXYPEPTIDASE"/>
    <property type="match status" value="1"/>
</dbReference>
<dbReference type="PRINTS" id="PR00998">
    <property type="entry name" value="CRBOXYPTASET"/>
</dbReference>